<evidence type="ECO:0000256" key="4">
    <source>
        <dbReference type="RuleBase" id="RU003322"/>
    </source>
</evidence>
<dbReference type="SUPFAM" id="SSF100920">
    <property type="entry name" value="Heat shock protein 70kD (HSP70), peptide-binding domain"/>
    <property type="match status" value="1"/>
</dbReference>
<evidence type="ECO:0000256" key="3">
    <source>
        <dbReference type="ARBA" id="ARBA00022840"/>
    </source>
</evidence>
<keyword evidence="3 4" id="KW-0067">ATP-binding</keyword>
<organism evidence="6 7">
    <name type="scientific">Geodia barretti</name>
    <name type="common">Barrett's horny sponge</name>
    <dbReference type="NCBI Taxonomy" id="519541"/>
    <lineage>
        <taxon>Eukaryota</taxon>
        <taxon>Metazoa</taxon>
        <taxon>Porifera</taxon>
        <taxon>Demospongiae</taxon>
        <taxon>Heteroscleromorpha</taxon>
        <taxon>Tetractinellida</taxon>
        <taxon>Astrophorina</taxon>
        <taxon>Geodiidae</taxon>
        <taxon>Geodia</taxon>
    </lineage>
</organism>
<dbReference type="FunFam" id="3.90.640.10:FF:000010">
    <property type="entry name" value="heat shock 70 kDa protein 14"/>
    <property type="match status" value="1"/>
</dbReference>
<protein>
    <submittedName>
        <fullName evidence="6">Heat shock cognate 71 kDa protein</fullName>
    </submittedName>
</protein>
<evidence type="ECO:0000313" key="7">
    <source>
        <dbReference type="Proteomes" id="UP001174909"/>
    </source>
</evidence>
<feature type="region of interest" description="Disordered" evidence="5">
    <location>
        <begin position="1"/>
        <end position="89"/>
    </location>
</feature>
<evidence type="ECO:0000313" key="6">
    <source>
        <dbReference type="EMBL" id="CAI8034460.1"/>
    </source>
</evidence>
<reference evidence="6" key="1">
    <citation type="submission" date="2023-03" db="EMBL/GenBank/DDBJ databases">
        <authorList>
            <person name="Steffen K."/>
            <person name="Cardenas P."/>
        </authorList>
    </citation>
    <scope>NUCLEOTIDE SEQUENCE</scope>
</reference>
<evidence type="ECO:0000256" key="2">
    <source>
        <dbReference type="ARBA" id="ARBA00022741"/>
    </source>
</evidence>
<evidence type="ECO:0000256" key="5">
    <source>
        <dbReference type="SAM" id="MobiDB-lite"/>
    </source>
</evidence>
<dbReference type="Gene3D" id="2.60.34.10">
    <property type="entry name" value="Substrate Binding Domain Of DNAk, Chain A, domain 1"/>
    <property type="match status" value="1"/>
</dbReference>
<sequence length="626" mass="68400">MAVPFPELDGDALESNRRPESPEDHGFNEEGIPILPDIPTGAHHEASSGGLFFSPDDTESRQLPPSPPPLPENTGSSLDPPEYDLSSEEDVGPVVGIDLGTTFSCVAVWEGGRPCVIANNMGNRTTPSWASFHSDNVFVGEAARAKASRNPQCAVYDAKRVIGRKWSDTSVQESLRLWPFSLAEHRGNCAFQIGSQLYTPEEVSAYVLAKMKHAAEDYLGRKIKKAVVTVPAYFNDAQRQATLDAATIADLEVARIINEPTAAALAYGLEKTEGDDSLQTLLVYDLGGGTLDVTILVLDGGVFEVKSTSGDTNLGGQDFDNKLVEHFLPEVKAQCGVDITDNKAKAMKKLRDACQVLKHNLSHSETATIEVDALINGKDFDSSLSREKFVEITHSLLERCLKPVKQALQDARMSADEIDEAVLIGGSTRIVRVQQLLEEMFPGKKLSKKINPDEAVAMGAAIQGANLSRAYETKDPRLVGITLMDVTPLSLGIELASGKMSTIIPRNTTIPYSHTRVYKNNEDYQTKAIVEVFEGEEKYTKNNRLLGKFTLPGLPPKRRGQVQIPISFTVDANGVLEVVACVSGEEGTTKRLVIQKDKGLLTEDDIQRKAKILAKWERKCRAEKLN</sequence>
<dbReference type="InterPro" id="IPR013126">
    <property type="entry name" value="Hsp_70_fam"/>
</dbReference>
<dbReference type="PROSITE" id="PS00297">
    <property type="entry name" value="HSP70_1"/>
    <property type="match status" value="1"/>
</dbReference>
<comment type="caution">
    <text evidence="6">The sequence shown here is derived from an EMBL/GenBank/DDBJ whole genome shotgun (WGS) entry which is preliminary data.</text>
</comment>
<comment type="similarity">
    <text evidence="1 4">Belongs to the heat shock protein 70 family.</text>
</comment>
<dbReference type="PANTHER" id="PTHR19375">
    <property type="entry name" value="HEAT SHOCK PROTEIN 70KDA"/>
    <property type="match status" value="1"/>
</dbReference>
<dbReference type="SUPFAM" id="SSF53067">
    <property type="entry name" value="Actin-like ATPase domain"/>
    <property type="match status" value="2"/>
</dbReference>
<name>A0AA35SQL9_GEOBA</name>
<dbReference type="GO" id="GO:0140662">
    <property type="term" value="F:ATP-dependent protein folding chaperone"/>
    <property type="evidence" value="ECO:0007669"/>
    <property type="project" value="InterPro"/>
</dbReference>
<keyword evidence="6" id="KW-0346">Stress response</keyword>
<feature type="compositionally biased region" description="Basic and acidic residues" evidence="5">
    <location>
        <begin position="14"/>
        <end position="28"/>
    </location>
</feature>
<keyword evidence="2 4" id="KW-0547">Nucleotide-binding</keyword>
<dbReference type="Pfam" id="PF00012">
    <property type="entry name" value="HSP70"/>
    <property type="match status" value="1"/>
</dbReference>
<dbReference type="GO" id="GO:0005524">
    <property type="term" value="F:ATP binding"/>
    <property type="evidence" value="ECO:0007669"/>
    <property type="project" value="UniProtKB-KW"/>
</dbReference>
<dbReference type="AlphaFoldDB" id="A0AA35SQL9"/>
<dbReference type="CDD" id="cd24028">
    <property type="entry name" value="ASKHA_NBD_HSP70_HSPA1-like"/>
    <property type="match status" value="1"/>
</dbReference>
<keyword evidence="7" id="KW-1185">Reference proteome</keyword>
<dbReference type="Gene3D" id="3.30.420.40">
    <property type="match status" value="2"/>
</dbReference>
<dbReference type="FunFam" id="3.30.420.40:FF:000004">
    <property type="entry name" value="Molecular chaperone DnaK"/>
    <property type="match status" value="1"/>
</dbReference>
<accession>A0AA35SQL9</accession>
<dbReference type="Gene3D" id="3.90.640.10">
    <property type="entry name" value="Actin, Chain A, domain 4"/>
    <property type="match status" value="1"/>
</dbReference>
<dbReference type="InterPro" id="IPR043129">
    <property type="entry name" value="ATPase_NBD"/>
</dbReference>
<proteinExistence type="inferred from homology"/>
<dbReference type="PRINTS" id="PR00301">
    <property type="entry name" value="HEATSHOCK70"/>
</dbReference>
<dbReference type="EMBL" id="CASHTH010002732">
    <property type="protein sequence ID" value="CAI8034460.1"/>
    <property type="molecule type" value="Genomic_DNA"/>
</dbReference>
<evidence type="ECO:0000256" key="1">
    <source>
        <dbReference type="ARBA" id="ARBA00007381"/>
    </source>
</evidence>
<dbReference type="FunFam" id="3.30.30.30:FF:000005">
    <property type="entry name" value="Heat shock protein ssb1"/>
    <property type="match status" value="1"/>
</dbReference>
<gene>
    <name evidence="6" type="ORF">GBAR_LOCUS19392</name>
</gene>
<dbReference type="PROSITE" id="PS00329">
    <property type="entry name" value="HSP70_2"/>
    <property type="match status" value="1"/>
</dbReference>
<dbReference type="InterPro" id="IPR029047">
    <property type="entry name" value="HSP70_peptide-bd_sf"/>
</dbReference>
<dbReference type="InterPro" id="IPR018181">
    <property type="entry name" value="Heat_shock_70_CS"/>
</dbReference>
<dbReference type="Proteomes" id="UP001174909">
    <property type="component" value="Unassembled WGS sequence"/>
</dbReference>